<dbReference type="Proteomes" id="UP000187609">
    <property type="component" value="Unassembled WGS sequence"/>
</dbReference>
<evidence type="ECO:0000313" key="2">
    <source>
        <dbReference type="EMBL" id="OIT40801.1"/>
    </source>
</evidence>
<gene>
    <name evidence="2" type="ORF">A4A49_18601</name>
</gene>
<name>A0A314LGC9_NICAT</name>
<organism evidence="2 3">
    <name type="scientific">Nicotiana attenuata</name>
    <name type="common">Coyote tobacco</name>
    <dbReference type="NCBI Taxonomy" id="49451"/>
    <lineage>
        <taxon>Eukaryota</taxon>
        <taxon>Viridiplantae</taxon>
        <taxon>Streptophyta</taxon>
        <taxon>Embryophyta</taxon>
        <taxon>Tracheophyta</taxon>
        <taxon>Spermatophyta</taxon>
        <taxon>Magnoliopsida</taxon>
        <taxon>eudicotyledons</taxon>
        <taxon>Gunneridae</taxon>
        <taxon>Pentapetalae</taxon>
        <taxon>asterids</taxon>
        <taxon>lamiids</taxon>
        <taxon>Solanales</taxon>
        <taxon>Solanaceae</taxon>
        <taxon>Nicotianoideae</taxon>
        <taxon>Nicotianeae</taxon>
        <taxon>Nicotiana</taxon>
    </lineage>
</organism>
<sequence length="136" mass="14249">MGANLDVSSATKLWSDEVEIMEKISYANLSPKSKGERQNTEEDLAACLSPSSTVNPKNSKTSVDDKEGAGQRTTISMMETGQGSQKGAGFIVGSKNKASAKKNINETVASSSDARVLAIIGSDQVEVSVGIQHGND</sequence>
<feature type="compositionally biased region" description="Polar residues" evidence="1">
    <location>
        <begin position="49"/>
        <end position="61"/>
    </location>
</feature>
<dbReference type="Gramene" id="OIT40801">
    <property type="protein sequence ID" value="OIT40801"/>
    <property type="gene ID" value="A4A49_18601"/>
</dbReference>
<reference evidence="2" key="1">
    <citation type="submission" date="2016-11" db="EMBL/GenBank/DDBJ databases">
        <title>The genome of Nicotiana attenuata.</title>
        <authorList>
            <person name="Xu S."/>
            <person name="Brockmoeller T."/>
            <person name="Gaquerel E."/>
            <person name="Navarro A."/>
            <person name="Kuhl H."/>
            <person name="Gase K."/>
            <person name="Ling Z."/>
            <person name="Zhou W."/>
            <person name="Kreitzer C."/>
            <person name="Stanke M."/>
            <person name="Tang H."/>
            <person name="Lyons E."/>
            <person name="Pandey P."/>
            <person name="Pandey S.P."/>
            <person name="Timmermann B."/>
            <person name="Baldwin I.T."/>
        </authorList>
    </citation>
    <scope>NUCLEOTIDE SEQUENCE [LARGE SCALE GENOMIC DNA]</scope>
    <source>
        <strain evidence="2">UT</strain>
    </source>
</reference>
<accession>A0A314LGC9</accession>
<feature type="region of interest" description="Disordered" evidence="1">
    <location>
        <begin position="29"/>
        <end position="70"/>
    </location>
</feature>
<dbReference type="EMBL" id="MJEQ01000001">
    <property type="protein sequence ID" value="OIT40801.1"/>
    <property type="molecule type" value="Genomic_DNA"/>
</dbReference>
<protein>
    <submittedName>
        <fullName evidence="2">Uncharacterized protein</fullName>
    </submittedName>
</protein>
<dbReference type="AlphaFoldDB" id="A0A314LGC9"/>
<comment type="caution">
    <text evidence="2">The sequence shown here is derived from an EMBL/GenBank/DDBJ whole genome shotgun (WGS) entry which is preliminary data.</text>
</comment>
<proteinExistence type="predicted"/>
<evidence type="ECO:0000313" key="3">
    <source>
        <dbReference type="Proteomes" id="UP000187609"/>
    </source>
</evidence>
<evidence type="ECO:0000256" key="1">
    <source>
        <dbReference type="SAM" id="MobiDB-lite"/>
    </source>
</evidence>
<keyword evidence="3" id="KW-1185">Reference proteome</keyword>